<feature type="domain" description="EF-hand" evidence="3">
    <location>
        <begin position="130"/>
        <end position="165"/>
    </location>
</feature>
<accession>A0ABU9XZV3</accession>
<dbReference type="PROSITE" id="PS50222">
    <property type="entry name" value="EF_HAND_2"/>
    <property type="match status" value="1"/>
</dbReference>
<comment type="caution">
    <text evidence="4">The sequence shown here is derived from an EMBL/GenBank/DDBJ whole genome shotgun (WGS) entry which is preliminary data.</text>
</comment>
<dbReference type="RefSeq" id="WP_343891721.1">
    <property type="nucleotide sequence ID" value="NZ_BAAAEH010000047.1"/>
</dbReference>
<dbReference type="EMBL" id="JBDIME010000003">
    <property type="protein sequence ID" value="MEN2789063.1"/>
    <property type="molecule type" value="Genomic_DNA"/>
</dbReference>
<evidence type="ECO:0000313" key="4">
    <source>
        <dbReference type="EMBL" id="MEN2789063.1"/>
    </source>
</evidence>
<evidence type="ECO:0000313" key="5">
    <source>
        <dbReference type="Proteomes" id="UP001419910"/>
    </source>
</evidence>
<dbReference type="InterPro" id="IPR011992">
    <property type="entry name" value="EF-hand-dom_pair"/>
</dbReference>
<keyword evidence="2" id="KW-0732">Signal</keyword>
<feature type="chain" id="PRO_5046670435" evidence="2">
    <location>
        <begin position="19"/>
        <end position="181"/>
    </location>
</feature>
<protein>
    <submittedName>
        <fullName evidence="4">EF-hand domain-containing protein</fullName>
    </submittedName>
</protein>
<proteinExistence type="predicted"/>
<evidence type="ECO:0000256" key="2">
    <source>
        <dbReference type="SAM" id="SignalP"/>
    </source>
</evidence>
<evidence type="ECO:0000256" key="1">
    <source>
        <dbReference type="SAM" id="MobiDB-lite"/>
    </source>
</evidence>
<evidence type="ECO:0000259" key="3">
    <source>
        <dbReference type="PROSITE" id="PS50222"/>
    </source>
</evidence>
<organism evidence="4 5">
    <name type="scientific">Sphingomonas oligophenolica</name>
    <dbReference type="NCBI Taxonomy" id="301154"/>
    <lineage>
        <taxon>Bacteria</taxon>
        <taxon>Pseudomonadati</taxon>
        <taxon>Pseudomonadota</taxon>
        <taxon>Alphaproteobacteria</taxon>
        <taxon>Sphingomonadales</taxon>
        <taxon>Sphingomonadaceae</taxon>
        <taxon>Sphingomonas</taxon>
    </lineage>
</organism>
<keyword evidence="5" id="KW-1185">Reference proteome</keyword>
<feature type="region of interest" description="Disordered" evidence="1">
    <location>
        <begin position="160"/>
        <end position="181"/>
    </location>
</feature>
<gene>
    <name evidence="4" type="ORF">ABC974_05450</name>
</gene>
<dbReference type="Proteomes" id="UP001419910">
    <property type="component" value="Unassembled WGS sequence"/>
</dbReference>
<dbReference type="Pfam" id="PF13202">
    <property type="entry name" value="EF-hand_5"/>
    <property type="match status" value="2"/>
</dbReference>
<name>A0ABU9XZV3_9SPHN</name>
<dbReference type="SUPFAM" id="SSF47473">
    <property type="entry name" value="EF-hand"/>
    <property type="match status" value="1"/>
</dbReference>
<reference evidence="4 5" key="1">
    <citation type="submission" date="2024-05" db="EMBL/GenBank/DDBJ databases">
        <authorList>
            <person name="Liu Q."/>
            <person name="Xin Y.-H."/>
        </authorList>
    </citation>
    <scope>NUCLEOTIDE SEQUENCE [LARGE SCALE GENOMIC DNA]</scope>
    <source>
        <strain evidence="4 5">CGMCC 1.10181</strain>
    </source>
</reference>
<feature type="region of interest" description="Disordered" evidence="1">
    <location>
        <begin position="23"/>
        <end position="46"/>
    </location>
</feature>
<sequence>MRMPILAAILVIATSASAQNTRTMLPVSPGAQGSPPVASGSTGQPPATIVAEPVAMMIAACDANDDGKTTRDELTACVTRSFEAIDTAHKGSLGYIDYSDWALKWLGDRNALPSPFVVDADNDNRITLAELQAQFAILFARFDTDKDGAATRAELLTIRASATGDRPSGKKGRHGAGSDRP</sequence>
<dbReference type="Gene3D" id="1.10.238.10">
    <property type="entry name" value="EF-hand"/>
    <property type="match status" value="1"/>
</dbReference>
<feature type="signal peptide" evidence="2">
    <location>
        <begin position="1"/>
        <end position="18"/>
    </location>
</feature>
<dbReference type="InterPro" id="IPR002048">
    <property type="entry name" value="EF_hand_dom"/>
</dbReference>